<sequence length="612" mass="68486">MSVVWNYFQVSPSDVKVAICNDCKASGMRGGTKISAFNTSNLISHLRMNHSESYETFVQQSNEKKQQGPAGLKQKTQITLKESNEKRQKYAKDHPRAKAINRKIIECIALDNQPFSIVQDAGFTKLVEFLEPRFTMPSLRYLTDVCLPELHSVVYSHVEKLIADAVSISFTTDIWSSSVSQVSMLSLTAQWLDNDFVLKKSVLHSQECRGSHTAEAIASAFEGMFETWKIPKENVHVVVRDNARNMAKAASEFGVPSLPCMAHTLQLAVNGGALSQRSIADALAVGRRVVGHFKHSPLACSRFEDIQKELNMPVKKLQQDVSTRWNSTYYMMQSLVEQKRALSAYAADYELPTTLTATQWGIMEKMITLLEPFEQLTRDISFAEATAADVIPGVVSLTRLLAKTDESDQGVQTAKHTLLEAVGKRFDGVQTEPLYAIATMVDARYKDRYFDPDKKEEARNMLLKVVDEMASVGSDQEEDAAGASAQNPPPKRARTGRLLDMYQEILTENDVPKHTTGKLALQVHAYLGEATIPKTACPFKYWGSTQIRFPALARVARKYLTAPCTSVDSERLFSAVSHVIDEKRNRIHCNNAEMLIFIQKNLPLTYMDKGKN</sequence>
<dbReference type="GO" id="GO:0009791">
    <property type="term" value="P:post-embryonic development"/>
    <property type="evidence" value="ECO:0007669"/>
    <property type="project" value="UniProtKB-ARBA"/>
</dbReference>
<proteinExistence type="predicted"/>
<name>A0ABD1KH74_9TELE</name>
<reference evidence="12 13" key="1">
    <citation type="submission" date="2024-09" db="EMBL/GenBank/DDBJ databases">
        <title>A chromosome-level genome assembly of Gray's grenadier anchovy, Coilia grayii.</title>
        <authorList>
            <person name="Fu Z."/>
        </authorList>
    </citation>
    <scope>NUCLEOTIDE SEQUENCE [LARGE SCALE GENOMIC DNA]</scope>
    <source>
        <strain evidence="12">G4</strain>
        <tissue evidence="12">Muscle</tissue>
    </source>
</reference>
<evidence type="ECO:0000256" key="7">
    <source>
        <dbReference type="ARBA" id="ARBA00023163"/>
    </source>
</evidence>
<evidence type="ECO:0000256" key="5">
    <source>
        <dbReference type="ARBA" id="ARBA00023015"/>
    </source>
</evidence>
<keyword evidence="4" id="KW-0862">Zinc</keyword>
<dbReference type="Pfam" id="PF02892">
    <property type="entry name" value="zf-BED"/>
    <property type="match status" value="1"/>
</dbReference>
<dbReference type="InterPro" id="IPR003656">
    <property type="entry name" value="Znf_BED"/>
</dbReference>
<dbReference type="PANTHER" id="PTHR46481:SF10">
    <property type="entry name" value="ZINC FINGER BED DOMAIN-CONTAINING PROTEIN 39"/>
    <property type="match status" value="1"/>
</dbReference>
<evidence type="ECO:0000256" key="8">
    <source>
        <dbReference type="ARBA" id="ARBA00023242"/>
    </source>
</evidence>
<evidence type="ECO:0000256" key="6">
    <source>
        <dbReference type="ARBA" id="ARBA00023125"/>
    </source>
</evidence>
<dbReference type="GO" id="GO:0008270">
    <property type="term" value="F:zinc ion binding"/>
    <property type="evidence" value="ECO:0007669"/>
    <property type="project" value="UniProtKB-KW"/>
</dbReference>
<evidence type="ECO:0000259" key="11">
    <source>
        <dbReference type="PROSITE" id="PS50808"/>
    </source>
</evidence>
<dbReference type="EMBL" id="JBHFQA010000005">
    <property type="protein sequence ID" value="KAL2098484.1"/>
    <property type="molecule type" value="Genomic_DNA"/>
</dbReference>
<dbReference type="SUPFAM" id="SSF53098">
    <property type="entry name" value="Ribonuclease H-like"/>
    <property type="match status" value="1"/>
</dbReference>
<dbReference type="GO" id="GO:0005634">
    <property type="term" value="C:nucleus"/>
    <property type="evidence" value="ECO:0007669"/>
    <property type="project" value="UniProtKB-SubCell"/>
</dbReference>
<keyword evidence="2" id="KW-0479">Metal-binding</keyword>
<dbReference type="Pfam" id="PF05699">
    <property type="entry name" value="Dimer_Tnp_hAT"/>
    <property type="match status" value="1"/>
</dbReference>
<dbReference type="SUPFAM" id="SSF57667">
    <property type="entry name" value="beta-beta-alpha zinc fingers"/>
    <property type="match status" value="1"/>
</dbReference>
<accession>A0ABD1KH74</accession>
<evidence type="ECO:0000256" key="4">
    <source>
        <dbReference type="ARBA" id="ARBA00022833"/>
    </source>
</evidence>
<evidence type="ECO:0000256" key="1">
    <source>
        <dbReference type="ARBA" id="ARBA00004123"/>
    </source>
</evidence>
<dbReference type="GO" id="GO:0003677">
    <property type="term" value="F:DNA binding"/>
    <property type="evidence" value="ECO:0007669"/>
    <property type="project" value="UniProtKB-KW"/>
</dbReference>
<protein>
    <recommendedName>
        <fullName evidence="11">BED-type domain-containing protein</fullName>
    </recommendedName>
</protein>
<evidence type="ECO:0000313" key="13">
    <source>
        <dbReference type="Proteomes" id="UP001591681"/>
    </source>
</evidence>
<keyword evidence="6" id="KW-0238">DNA-binding</keyword>
<keyword evidence="7" id="KW-0804">Transcription</keyword>
<keyword evidence="5" id="KW-0805">Transcription regulation</keyword>
<gene>
    <name evidence="12" type="ORF">ACEWY4_004964</name>
</gene>
<feature type="domain" description="BED-type" evidence="11">
    <location>
        <begin position="1"/>
        <end position="57"/>
    </location>
</feature>
<evidence type="ECO:0000256" key="9">
    <source>
        <dbReference type="PROSITE-ProRule" id="PRU00027"/>
    </source>
</evidence>
<comment type="caution">
    <text evidence="12">The sequence shown here is derived from an EMBL/GenBank/DDBJ whole genome shotgun (WGS) entry which is preliminary data.</text>
</comment>
<dbReference type="PROSITE" id="PS50808">
    <property type="entry name" value="ZF_BED"/>
    <property type="match status" value="1"/>
</dbReference>
<dbReference type="InterPro" id="IPR008906">
    <property type="entry name" value="HATC_C_dom"/>
</dbReference>
<dbReference type="InterPro" id="IPR012337">
    <property type="entry name" value="RNaseH-like_sf"/>
</dbReference>
<dbReference type="Proteomes" id="UP001591681">
    <property type="component" value="Unassembled WGS sequence"/>
</dbReference>
<evidence type="ECO:0000256" key="3">
    <source>
        <dbReference type="ARBA" id="ARBA00022771"/>
    </source>
</evidence>
<dbReference type="InterPro" id="IPR052035">
    <property type="entry name" value="ZnF_BED_domain_contain"/>
</dbReference>
<keyword evidence="8" id="KW-0539">Nucleus</keyword>
<evidence type="ECO:0000256" key="10">
    <source>
        <dbReference type="SAM" id="MobiDB-lite"/>
    </source>
</evidence>
<feature type="region of interest" description="Disordered" evidence="10">
    <location>
        <begin position="474"/>
        <end position="494"/>
    </location>
</feature>
<keyword evidence="13" id="KW-1185">Reference proteome</keyword>
<evidence type="ECO:0000256" key="2">
    <source>
        <dbReference type="ARBA" id="ARBA00022723"/>
    </source>
</evidence>
<comment type="subcellular location">
    <subcellularLocation>
        <location evidence="1">Nucleus</location>
    </subcellularLocation>
</comment>
<keyword evidence="3 9" id="KW-0863">Zinc-finger</keyword>
<dbReference type="AlphaFoldDB" id="A0ABD1KH74"/>
<organism evidence="12 13">
    <name type="scientific">Coilia grayii</name>
    <name type="common">Gray's grenadier anchovy</name>
    <dbReference type="NCBI Taxonomy" id="363190"/>
    <lineage>
        <taxon>Eukaryota</taxon>
        <taxon>Metazoa</taxon>
        <taxon>Chordata</taxon>
        <taxon>Craniata</taxon>
        <taxon>Vertebrata</taxon>
        <taxon>Euteleostomi</taxon>
        <taxon>Actinopterygii</taxon>
        <taxon>Neopterygii</taxon>
        <taxon>Teleostei</taxon>
        <taxon>Clupei</taxon>
        <taxon>Clupeiformes</taxon>
        <taxon>Clupeoidei</taxon>
        <taxon>Engraulidae</taxon>
        <taxon>Coilinae</taxon>
        <taxon>Coilia</taxon>
    </lineage>
</organism>
<feature type="compositionally biased region" description="Basic and acidic residues" evidence="10">
    <location>
        <begin position="82"/>
        <end position="93"/>
    </location>
</feature>
<dbReference type="InterPro" id="IPR036236">
    <property type="entry name" value="Znf_C2H2_sf"/>
</dbReference>
<feature type="region of interest" description="Disordered" evidence="10">
    <location>
        <begin position="61"/>
        <end position="93"/>
    </location>
</feature>
<evidence type="ECO:0000313" key="12">
    <source>
        <dbReference type="EMBL" id="KAL2098484.1"/>
    </source>
</evidence>
<dbReference type="SUPFAM" id="SSF140996">
    <property type="entry name" value="Hermes dimerisation domain"/>
    <property type="match status" value="1"/>
</dbReference>
<dbReference type="PANTHER" id="PTHR46481">
    <property type="entry name" value="ZINC FINGER BED DOMAIN-CONTAINING PROTEIN 4"/>
    <property type="match status" value="1"/>
</dbReference>